<keyword evidence="4" id="KW-1185">Reference proteome</keyword>
<dbReference type="Proteomes" id="UP000811619">
    <property type="component" value="Unassembled WGS sequence"/>
</dbReference>
<comment type="caution">
    <text evidence="3">The sequence shown here is derived from an EMBL/GenBank/DDBJ whole genome shotgun (WGS) entry which is preliminary data.</text>
</comment>
<dbReference type="OrthoDB" id="2439692at2759"/>
<dbReference type="InterPro" id="IPR056124">
    <property type="entry name" value="DUF7707"/>
</dbReference>
<protein>
    <recommendedName>
        <fullName evidence="2">DUF7707 domain-containing protein</fullName>
    </recommendedName>
</protein>
<name>A0A8K0NHQ1_9HYPO</name>
<dbReference type="AlphaFoldDB" id="A0A8K0NHQ1"/>
<evidence type="ECO:0000256" key="1">
    <source>
        <dbReference type="SAM" id="SignalP"/>
    </source>
</evidence>
<accession>A0A8K0NHQ1</accession>
<dbReference type="Pfam" id="PF24808">
    <property type="entry name" value="DUF7707"/>
    <property type="match status" value="1"/>
</dbReference>
<evidence type="ECO:0000313" key="4">
    <source>
        <dbReference type="Proteomes" id="UP000811619"/>
    </source>
</evidence>
<gene>
    <name evidence="3" type="ORF">E4U42_003532</name>
</gene>
<evidence type="ECO:0000259" key="2">
    <source>
        <dbReference type="Pfam" id="PF24808"/>
    </source>
</evidence>
<evidence type="ECO:0000313" key="3">
    <source>
        <dbReference type="EMBL" id="KAG5926192.1"/>
    </source>
</evidence>
<dbReference type="PANTHER" id="PTHR38118">
    <property type="entry name" value="ANCHORED CELL WALL PROTEIN 11-RELATED"/>
    <property type="match status" value="1"/>
</dbReference>
<organism evidence="3 4">
    <name type="scientific">Claviceps africana</name>
    <dbReference type="NCBI Taxonomy" id="83212"/>
    <lineage>
        <taxon>Eukaryota</taxon>
        <taxon>Fungi</taxon>
        <taxon>Dikarya</taxon>
        <taxon>Ascomycota</taxon>
        <taxon>Pezizomycotina</taxon>
        <taxon>Sordariomycetes</taxon>
        <taxon>Hypocreomycetidae</taxon>
        <taxon>Hypocreales</taxon>
        <taxon>Clavicipitaceae</taxon>
        <taxon>Claviceps</taxon>
    </lineage>
</organism>
<keyword evidence="1" id="KW-0732">Signal</keyword>
<dbReference type="EMBL" id="SRPY01000289">
    <property type="protein sequence ID" value="KAG5926192.1"/>
    <property type="molecule type" value="Genomic_DNA"/>
</dbReference>
<feature type="chain" id="PRO_5035418959" description="DUF7707 domain-containing protein" evidence="1">
    <location>
        <begin position="22"/>
        <end position="215"/>
    </location>
</feature>
<sequence length="215" mass="22843">MPWFRSVGWAAAVLLSAVADADYFVEPSSVPISTRSKAIIPSMTSWELVLMQSRNTTETWCTQEKSTCPLICQQTEPRTTLINTCDPNTLQFGCLCGNNMQPNVSEYSLSLPYFICQEWVLQCQRAPGCDTNGCKSDCVEKHPCGAQNPPKLNTTSTVEPTSTATGGADTIYTDAPGGSNGGNNGNKGAGAALEVGRTYGLVVVLTGLCAGFALL</sequence>
<feature type="domain" description="DUF7707" evidence="2">
    <location>
        <begin position="55"/>
        <end position="149"/>
    </location>
</feature>
<dbReference type="PANTHER" id="PTHR38118:SF2">
    <property type="entry name" value="CDP-ALCOHOL PHOSPHATIDYLTRANSFERASE PROTEIN"/>
    <property type="match status" value="1"/>
</dbReference>
<feature type="signal peptide" evidence="1">
    <location>
        <begin position="1"/>
        <end position="21"/>
    </location>
</feature>
<reference evidence="3" key="1">
    <citation type="journal article" date="2020" name="bioRxiv">
        <title>Whole genome comparisons of ergot fungi reveals the divergence and evolution of species within the genus Claviceps are the result of varying mechanisms driving genome evolution and host range expansion.</title>
        <authorList>
            <person name="Wyka S.A."/>
            <person name="Mondo S.J."/>
            <person name="Liu M."/>
            <person name="Dettman J."/>
            <person name="Nalam V."/>
            <person name="Broders K.D."/>
        </authorList>
    </citation>
    <scope>NUCLEOTIDE SEQUENCE</scope>
    <source>
        <strain evidence="3">CCC 489</strain>
    </source>
</reference>
<proteinExistence type="predicted"/>